<evidence type="ECO:0000313" key="1">
    <source>
        <dbReference type="EMBL" id="CDW20004.1"/>
    </source>
</evidence>
<proteinExistence type="predicted"/>
<name>A0A0K2T1S9_LEPSM</name>
<organism evidence="1">
    <name type="scientific">Lepeophtheirus salmonis</name>
    <name type="common">Salmon louse</name>
    <name type="synonym">Caligus salmonis</name>
    <dbReference type="NCBI Taxonomy" id="72036"/>
    <lineage>
        <taxon>Eukaryota</taxon>
        <taxon>Metazoa</taxon>
        <taxon>Ecdysozoa</taxon>
        <taxon>Arthropoda</taxon>
        <taxon>Crustacea</taxon>
        <taxon>Multicrustacea</taxon>
        <taxon>Hexanauplia</taxon>
        <taxon>Copepoda</taxon>
        <taxon>Siphonostomatoida</taxon>
        <taxon>Caligidae</taxon>
        <taxon>Lepeophtheirus</taxon>
    </lineage>
</organism>
<dbReference type="AlphaFoldDB" id="A0A0K2T1S9"/>
<protein>
    <submittedName>
        <fullName evidence="1">Uncharacterized protein</fullName>
    </submittedName>
</protein>
<sequence>MCTAYRLNTVSNATTKRWFQQLCSGDKAVEDETCSSRPIIKNINKITKIIELERHVRSPYHIAPEQKIGQKTVWNHLHKADLRRSSMYG</sequence>
<dbReference type="EMBL" id="HACA01002643">
    <property type="protein sequence ID" value="CDW20004.1"/>
    <property type="molecule type" value="Transcribed_RNA"/>
</dbReference>
<reference evidence="1" key="1">
    <citation type="submission" date="2014-05" db="EMBL/GenBank/DDBJ databases">
        <authorList>
            <person name="Chronopoulou M."/>
        </authorList>
    </citation>
    <scope>NUCLEOTIDE SEQUENCE</scope>
    <source>
        <tissue evidence="1">Whole organism</tissue>
    </source>
</reference>
<accession>A0A0K2T1S9</accession>